<evidence type="ECO:0000256" key="1">
    <source>
        <dbReference type="ARBA" id="ARBA00023159"/>
    </source>
</evidence>
<dbReference type="AlphaFoldDB" id="A0A7X1CJ17"/>
<dbReference type="SUPFAM" id="SSF51206">
    <property type="entry name" value="cAMP-binding domain-like"/>
    <property type="match status" value="1"/>
</dbReference>
<proteinExistence type="predicted"/>
<evidence type="ECO:0000313" key="3">
    <source>
        <dbReference type="Proteomes" id="UP000547643"/>
    </source>
</evidence>
<protein>
    <submittedName>
        <fullName evidence="2">Crp/Fnr family transcriptional regulator</fullName>
    </submittedName>
</protein>
<evidence type="ECO:0000313" key="2">
    <source>
        <dbReference type="EMBL" id="MBC1779564.1"/>
    </source>
</evidence>
<reference evidence="2 3" key="1">
    <citation type="submission" date="2020-03" db="EMBL/GenBank/DDBJ databases">
        <title>Soil Listeria distribution.</title>
        <authorList>
            <person name="Liao J."/>
            <person name="Wiedmann M."/>
        </authorList>
    </citation>
    <scope>NUCLEOTIDE SEQUENCE [LARGE SCALE GENOMIC DNA]</scope>
    <source>
        <strain evidence="2 3">FSL L7-1017</strain>
    </source>
</reference>
<comment type="caution">
    <text evidence="2">The sequence shown here is derived from an EMBL/GenBank/DDBJ whole genome shotgun (WGS) entry which is preliminary data.</text>
</comment>
<organism evidence="2 3">
    <name type="scientific">Listeria booriae</name>
    <dbReference type="NCBI Taxonomy" id="1552123"/>
    <lineage>
        <taxon>Bacteria</taxon>
        <taxon>Bacillati</taxon>
        <taxon>Bacillota</taxon>
        <taxon>Bacilli</taxon>
        <taxon>Bacillales</taxon>
        <taxon>Listeriaceae</taxon>
        <taxon>Listeria</taxon>
    </lineage>
</organism>
<gene>
    <name evidence="2" type="ORF">HCA46_12010</name>
</gene>
<name>A0A7X1CJ17_9LIST</name>
<accession>A0A7X1CJ17</accession>
<dbReference type="Proteomes" id="UP000547643">
    <property type="component" value="Unassembled WGS sequence"/>
</dbReference>
<keyword evidence="1" id="KW-0010">Activator</keyword>
<dbReference type="InterPro" id="IPR018490">
    <property type="entry name" value="cNMP-bd_dom_sf"/>
</dbReference>
<dbReference type="EMBL" id="JAARUV010000004">
    <property type="protein sequence ID" value="MBC1779564.1"/>
    <property type="molecule type" value="Genomic_DNA"/>
</dbReference>
<sequence length="221" mass="25682">MSIMEIIPKKIVTSLNKKILFQKLMIDSNVRPKIIKCVAKSILNDMRCFKNHVFYVKTGFIVAKQNDKTVHFYSEGDYLDLSYILINEPFPYICETLQACELIAFKKSEVLNLVVGMGEEWFFLEQMEQKNLENIYYPTFLIQSIAADKDMDVALKYLSGNYAELKDGYYEFPKGFRKQDLYQYLNISNNLLKELGKTENNKYSVVNGKKKAVQIMINGNP</sequence>